<reference evidence="1" key="1">
    <citation type="submission" date="2022-04" db="EMBL/GenBank/DDBJ databases">
        <authorList>
            <person name="Xu L."/>
            <person name="Lv Z."/>
        </authorList>
    </citation>
    <scope>NUCLEOTIDE SEQUENCE</scope>
    <source>
        <strain evidence="1">LV_2022a</strain>
    </source>
</reference>
<keyword evidence="2" id="KW-1185">Reference proteome</keyword>
<evidence type="ECO:0000313" key="2">
    <source>
        <dbReference type="Proteomes" id="UP001292079"/>
    </source>
</evidence>
<comment type="caution">
    <text evidence="1">The sequence shown here is derived from an EMBL/GenBank/DDBJ whole genome shotgun (WGS) entry which is preliminary data.</text>
</comment>
<dbReference type="AlphaFoldDB" id="A0AAE1ZH12"/>
<dbReference type="Proteomes" id="UP001292079">
    <property type="component" value="Unassembled WGS sequence"/>
</dbReference>
<reference evidence="1" key="2">
    <citation type="journal article" date="2023" name="Infect Dis Poverty">
        <title>Chromosome-scale genome of the human blood fluke Schistosoma mekongi and its implications for public health.</title>
        <authorList>
            <person name="Zhou M."/>
            <person name="Xu L."/>
            <person name="Xu D."/>
            <person name="Chen W."/>
            <person name="Khan J."/>
            <person name="Hu Y."/>
            <person name="Huang H."/>
            <person name="Wei H."/>
            <person name="Zhang Y."/>
            <person name="Chusongsang P."/>
            <person name="Tanasarnprasert K."/>
            <person name="Hu X."/>
            <person name="Limpanont Y."/>
            <person name="Lv Z."/>
        </authorList>
    </citation>
    <scope>NUCLEOTIDE SEQUENCE</scope>
    <source>
        <strain evidence="1">LV_2022a</strain>
    </source>
</reference>
<name>A0AAE1ZH12_SCHME</name>
<sequence>MRDLMDTFHIQVLTKGANPPVYQTLNKIYLQVFTQHKDNVEHDKSNLSRGKNYVKTLKVYPTTENVKIKDVNSFKPIQQKI</sequence>
<protein>
    <submittedName>
        <fullName evidence="1">Uncharacterized protein</fullName>
    </submittedName>
</protein>
<organism evidence="1 2">
    <name type="scientific">Schistosoma mekongi</name>
    <name type="common">Parasitic worm</name>
    <dbReference type="NCBI Taxonomy" id="38744"/>
    <lineage>
        <taxon>Eukaryota</taxon>
        <taxon>Metazoa</taxon>
        <taxon>Spiralia</taxon>
        <taxon>Lophotrochozoa</taxon>
        <taxon>Platyhelminthes</taxon>
        <taxon>Trematoda</taxon>
        <taxon>Digenea</taxon>
        <taxon>Strigeidida</taxon>
        <taxon>Schistosomatoidea</taxon>
        <taxon>Schistosomatidae</taxon>
        <taxon>Schistosoma</taxon>
    </lineage>
</organism>
<proteinExistence type="predicted"/>
<gene>
    <name evidence="1" type="ORF">MN116_003142</name>
</gene>
<dbReference type="EMBL" id="JALJAT010000002">
    <property type="protein sequence ID" value="KAK4473808.1"/>
    <property type="molecule type" value="Genomic_DNA"/>
</dbReference>
<accession>A0AAE1ZH12</accession>
<evidence type="ECO:0000313" key="1">
    <source>
        <dbReference type="EMBL" id="KAK4473808.1"/>
    </source>
</evidence>